<organism evidence="2 3">
    <name type="scientific">Canna indica</name>
    <name type="common">Indian-shot</name>
    <dbReference type="NCBI Taxonomy" id="4628"/>
    <lineage>
        <taxon>Eukaryota</taxon>
        <taxon>Viridiplantae</taxon>
        <taxon>Streptophyta</taxon>
        <taxon>Embryophyta</taxon>
        <taxon>Tracheophyta</taxon>
        <taxon>Spermatophyta</taxon>
        <taxon>Magnoliopsida</taxon>
        <taxon>Liliopsida</taxon>
        <taxon>Zingiberales</taxon>
        <taxon>Cannaceae</taxon>
        <taxon>Canna</taxon>
    </lineage>
</organism>
<dbReference type="PANTHER" id="PTHR34950:SF2">
    <property type="entry name" value="OS10G0364900 PROTEIN"/>
    <property type="match status" value="1"/>
</dbReference>
<keyword evidence="3" id="KW-1185">Reference proteome</keyword>
<feature type="compositionally biased region" description="Basic and acidic residues" evidence="1">
    <location>
        <begin position="111"/>
        <end position="126"/>
    </location>
</feature>
<protein>
    <submittedName>
        <fullName evidence="2">Uncharacterized protein</fullName>
    </submittedName>
</protein>
<gene>
    <name evidence="2" type="ORF">Cni_G22697</name>
</gene>
<evidence type="ECO:0000256" key="1">
    <source>
        <dbReference type="SAM" id="MobiDB-lite"/>
    </source>
</evidence>
<evidence type="ECO:0000313" key="3">
    <source>
        <dbReference type="Proteomes" id="UP001327560"/>
    </source>
</evidence>
<dbReference type="Proteomes" id="UP001327560">
    <property type="component" value="Chromosome 7"/>
</dbReference>
<feature type="region of interest" description="Disordered" evidence="1">
    <location>
        <begin position="20"/>
        <end position="59"/>
    </location>
</feature>
<sequence>MSSVGASYAHINELRKSCEEKMDKKKGEASDLVTEEKGFKGKVHPSGNSSLVSGEEQELGHAYVMRKLHKEKMKRMDEEMGITKESKEKKANKVFFGIRRKVHPKVLVSQKSHDMSKESEERGHDL</sequence>
<reference evidence="2 3" key="1">
    <citation type="submission" date="2023-10" db="EMBL/GenBank/DDBJ databases">
        <title>Chromosome-scale genome assembly provides insights into flower coloration mechanisms of Canna indica.</title>
        <authorList>
            <person name="Li C."/>
        </authorList>
    </citation>
    <scope>NUCLEOTIDE SEQUENCE [LARGE SCALE GENOMIC DNA]</scope>
    <source>
        <tissue evidence="2">Flower</tissue>
    </source>
</reference>
<feature type="region of interest" description="Disordered" evidence="1">
    <location>
        <begin position="106"/>
        <end position="126"/>
    </location>
</feature>
<dbReference type="AlphaFoldDB" id="A0AAQ3KRQ8"/>
<name>A0AAQ3KRQ8_9LILI</name>
<accession>A0AAQ3KRQ8</accession>
<evidence type="ECO:0000313" key="2">
    <source>
        <dbReference type="EMBL" id="WOL13917.1"/>
    </source>
</evidence>
<dbReference type="PANTHER" id="PTHR34950">
    <property type="entry name" value="OS04G0457400 PROTEIN"/>
    <property type="match status" value="1"/>
</dbReference>
<feature type="compositionally biased region" description="Basic and acidic residues" evidence="1">
    <location>
        <begin position="20"/>
        <end position="39"/>
    </location>
</feature>
<proteinExistence type="predicted"/>
<dbReference type="EMBL" id="CP136896">
    <property type="protein sequence ID" value="WOL13917.1"/>
    <property type="molecule type" value="Genomic_DNA"/>
</dbReference>